<keyword evidence="9" id="KW-0479">Metal-binding</keyword>
<reference evidence="22 23" key="1">
    <citation type="submission" date="2019-06" db="EMBL/GenBank/DDBJ databases">
        <title>Sequencing the genomes of 1000 actinobacteria strains.</title>
        <authorList>
            <person name="Klenk H.-P."/>
        </authorList>
    </citation>
    <scope>NUCLEOTIDE SEQUENCE [LARGE SCALE GENOMIC DNA]</scope>
    <source>
        <strain evidence="22 23">DSM 24083</strain>
    </source>
</reference>
<comment type="cofactor">
    <cofactor evidence="2">
        <name>K(+)</name>
        <dbReference type="ChEBI" id="CHEBI:29103"/>
    </cofactor>
</comment>
<keyword evidence="10" id="KW-0547">Nucleotide-binding</keyword>
<evidence type="ECO:0000256" key="4">
    <source>
        <dbReference type="ARBA" id="ARBA00008663"/>
    </source>
</evidence>
<comment type="similarity">
    <text evidence="4 19">Belongs to the pyruvate kinase family.</text>
</comment>
<evidence type="ECO:0000256" key="6">
    <source>
        <dbReference type="ARBA" id="ARBA00012142"/>
    </source>
</evidence>
<dbReference type="GO" id="GO:0005524">
    <property type="term" value="F:ATP binding"/>
    <property type="evidence" value="ECO:0007669"/>
    <property type="project" value="UniProtKB-KW"/>
</dbReference>
<keyword evidence="15 19" id="KW-0324">Glycolysis</keyword>
<proteinExistence type="inferred from homology"/>
<dbReference type="Gene3D" id="3.20.20.60">
    <property type="entry name" value="Phosphoenolpyruvate-binding domains"/>
    <property type="match status" value="1"/>
</dbReference>
<dbReference type="InterPro" id="IPR015813">
    <property type="entry name" value="Pyrv/PenolPyrv_kinase-like_dom"/>
</dbReference>
<dbReference type="GO" id="GO:0000287">
    <property type="term" value="F:magnesium ion binding"/>
    <property type="evidence" value="ECO:0007669"/>
    <property type="project" value="UniProtKB-UniRule"/>
</dbReference>
<keyword evidence="13 19" id="KW-0460">Magnesium</keyword>
<dbReference type="AlphaFoldDB" id="A0A543AJ40"/>
<dbReference type="FunFam" id="2.40.33.10:FF:000001">
    <property type="entry name" value="Pyruvate kinase"/>
    <property type="match status" value="1"/>
</dbReference>
<evidence type="ECO:0000256" key="5">
    <source>
        <dbReference type="ARBA" id="ARBA00011881"/>
    </source>
</evidence>
<evidence type="ECO:0000256" key="7">
    <source>
        <dbReference type="ARBA" id="ARBA00018587"/>
    </source>
</evidence>
<dbReference type="InterPro" id="IPR015793">
    <property type="entry name" value="Pyrv_Knase_brl"/>
</dbReference>
<evidence type="ECO:0000256" key="10">
    <source>
        <dbReference type="ARBA" id="ARBA00022741"/>
    </source>
</evidence>
<evidence type="ECO:0000256" key="16">
    <source>
        <dbReference type="ARBA" id="ARBA00023317"/>
    </source>
</evidence>
<dbReference type="InterPro" id="IPR015806">
    <property type="entry name" value="Pyrv_Knase_insert_dom_sf"/>
</dbReference>
<feature type="domain" description="Pyruvate kinase barrel" evidence="20">
    <location>
        <begin position="1"/>
        <end position="322"/>
    </location>
</feature>
<dbReference type="Proteomes" id="UP000319746">
    <property type="component" value="Unassembled WGS sequence"/>
</dbReference>
<dbReference type="GO" id="GO:0016301">
    <property type="term" value="F:kinase activity"/>
    <property type="evidence" value="ECO:0007669"/>
    <property type="project" value="UniProtKB-KW"/>
</dbReference>
<evidence type="ECO:0000256" key="9">
    <source>
        <dbReference type="ARBA" id="ARBA00022723"/>
    </source>
</evidence>
<comment type="pathway">
    <text evidence="3 19">Carbohydrate degradation; glycolysis; pyruvate from D-glyceraldehyde 3-phosphate: step 5/5.</text>
</comment>
<dbReference type="SUPFAM" id="SSF51621">
    <property type="entry name" value="Phosphoenolpyruvate/pyruvate domain"/>
    <property type="match status" value="1"/>
</dbReference>
<gene>
    <name evidence="22" type="ORF">FB556_1264</name>
</gene>
<evidence type="ECO:0000256" key="11">
    <source>
        <dbReference type="ARBA" id="ARBA00022777"/>
    </source>
</evidence>
<dbReference type="Gene3D" id="2.40.33.10">
    <property type="entry name" value="PK beta-barrel domain-like"/>
    <property type="match status" value="1"/>
</dbReference>
<evidence type="ECO:0000256" key="13">
    <source>
        <dbReference type="ARBA" id="ARBA00022842"/>
    </source>
</evidence>
<dbReference type="InterPro" id="IPR015795">
    <property type="entry name" value="Pyrv_Knase_C"/>
</dbReference>
<dbReference type="GO" id="GO:0004743">
    <property type="term" value="F:pyruvate kinase activity"/>
    <property type="evidence" value="ECO:0007669"/>
    <property type="project" value="UniProtKB-UniRule"/>
</dbReference>
<dbReference type="InterPro" id="IPR036918">
    <property type="entry name" value="Pyrv_Knase_C_sf"/>
</dbReference>
<dbReference type="InterPro" id="IPR001697">
    <property type="entry name" value="Pyr_Knase"/>
</dbReference>
<keyword evidence="12" id="KW-0067">ATP-binding</keyword>
<feature type="domain" description="Pyruvate kinase C-terminal" evidence="21">
    <location>
        <begin position="353"/>
        <end position="465"/>
    </location>
</feature>
<evidence type="ECO:0000256" key="12">
    <source>
        <dbReference type="ARBA" id="ARBA00022840"/>
    </source>
</evidence>
<dbReference type="NCBIfam" id="NF004978">
    <property type="entry name" value="PRK06354.1"/>
    <property type="match status" value="1"/>
</dbReference>
<comment type="subunit">
    <text evidence="5">Homotetramer.</text>
</comment>
<accession>A0A543AJ40</accession>
<name>A0A543AJ40_9MICC</name>
<evidence type="ECO:0000256" key="15">
    <source>
        <dbReference type="ARBA" id="ARBA00023152"/>
    </source>
</evidence>
<evidence type="ECO:0000256" key="14">
    <source>
        <dbReference type="ARBA" id="ARBA00022958"/>
    </source>
</evidence>
<dbReference type="UniPathway" id="UPA00109">
    <property type="reaction ID" value="UER00188"/>
</dbReference>
<evidence type="ECO:0000256" key="3">
    <source>
        <dbReference type="ARBA" id="ARBA00004997"/>
    </source>
</evidence>
<sequence length="499" mass="53927">MRHAKIVATFGPATQGYQTTSELIKAGVNVARLNFSHGDHEVHTSTFNTVRQASSDLDEPVAIFADLQGPKIRLGRFANGPHLLEDGDTFTITTRDVEGTQDICSTTFKGLPDDVEVGDQLLIDDGKIQLQAIEVTETDVITNVVIGGEVSNNKGINLPGVAVNIPALTDKDKEDLRFALKLGVDMVALSFVRSAKDIEPVHQIMEEEGRRIPVIAKLEKPQAVDNLQEIIDAFDAIMVARGDLGVELPLEQVPVVQKNAIDLARRWAKPVIVATQVLESMIENPRPTRAEASDCANAVLDGADAVMLSGETSVGKYPVRTVQTMAKIIKSTEEHGLERMAPLGTRPRTRGGAITRAAVDIARSLDIPFLVAFTQSGDSARRLSRLRAPQPIYAFTHSFTTANVLCLSWGVVPKVVPFKDSTDQMTEQIDHELVKNGLAKLDDLVVMVAGSPPGVPGSTNMLKVHRMGARTAEIDPALVDTAVAPAAHRWDAVSGWSPM</sequence>
<dbReference type="InterPro" id="IPR018209">
    <property type="entry name" value="Pyrv_Knase_AS"/>
</dbReference>
<evidence type="ECO:0000313" key="23">
    <source>
        <dbReference type="Proteomes" id="UP000319746"/>
    </source>
</evidence>
<dbReference type="Gene3D" id="3.40.1380.20">
    <property type="entry name" value="Pyruvate kinase, C-terminal domain"/>
    <property type="match status" value="1"/>
</dbReference>
<dbReference type="SUPFAM" id="SSF50800">
    <property type="entry name" value="PK beta-barrel domain-like"/>
    <property type="match status" value="1"/>
</dbReference>
<evidence type="ECO:0000256" key="18">
    <source>
        <dbReference type="NCBIfam" id="TIGR01064"/>
    </source>
</evidence>
<evidence type="ECO:0000259" key="21">
    <source>
        <dbReference type="Pfam" id="PF02887"/>
    </source>
</evidence>
<dbReference type="GO" id="GO:0030955">
    <property type="term" value="F:potassium ion binding"/>
    <property type="evidence" value="ECO:0007669"/>
    <property type="project" value="UniProtKB-UniRule"/>
</dbReference>
<dbReference type="RefSeq" id="WP_141865846.1">
    <property type="nucleotide sequence ID" value="NZ_BAABAN010000004.1"/>
</dbReference>
<keyword evidence="23" id="KW-1185">Reference proteome</keyword>
<evidence type="ECO:0000256" key="1">
    <source>
        <dbReference type="ARBA" id="ARBA00001946"/>
    </source>
</evidence>
<dbReference type="PANTHER" id="PTHR11817">
    <property type="entry name" value="PYRUVATE KINASE"/>
    <property type="match status" value="1"/>
</dbReference>
<dbReference type="EC" id="2.7.1.40" evidence="6 18"/>
<dbReference type="FunFam" id="3.40.1380.20:FF:000009">
    <property type="entry name" value="Pyruvate kinase"/>
    <property type="match status" value="1"/>
</dbReference>
<protein>
    <recommendedName>
        <fullName evidence="7 18">Pyruvate kinase</fullName>
        <ecNumber evidence="6 18">2.7.1.40</ecNumber>
    </recommendedName>
</protein>
<keyword evidence="8 19" id="KW-0808">Transferase</keyword>
<evidence type="ECO:0000256" key="17">
    <source>
        <dbReference type="ARBA" id="ARBA00048152"/>
    </source>
</evidence>
<dbReference type="EMBL" id="VFOU01000002">
    <property type="protein sequence ID" value="TQL72599.1"/>
    <property type="molecule type" value="Genomic_DNA"/>
</dbReference>
<comment type="catalytic activity">
    <reaction evidence="17 19">
        <text>pyruvate + ATP = phosphoenolpyruvate + ADP + H(+)</text>
        <dbReference type="Rhea" id="RHEA:18157"/>
        <dbReference type="ChEBI" id="CHEBI:15361"/>
        <dbReference type="ChEBI" id="CHEBI:15378"/>
        <dbReference type="ChEBI" id="CHEBI:30616"/>
        <dbReference type="ChEBI" id="CHEBI:58702"/>
        <dbReference type="ChEBI" id="CHEBI:456216"/>
        <dbReference type="EC" id="2.7.1.40"/>
    </reaction>
</comment>
<dbReference type="NCBIfam" id="TIGR01064">
    <property type="entry name" value="pyruv_kin"/>
    <property type="match status" value="1"/>
</dbReference>
<dbReference type="Pfam" id="PF02887">
    <property type="entry name" value="PK_C"/>
    <property type="match status" value="1"/>
</dbReference>
<dbReference type="NCBIfam" id="NF004886">
    <property type="entry name" value="PRK06247.1"/>
    <property type="match status" value="1"/>
</dbReference>
<dbReference type="InterPro" id="IPR040442">
    <property type="entry name" value="Pyrv_kinase-like_dom_sf"/>
</dbReference>
<keyword evidence="14" id="KW-0630">Potassium</keyword>
<dbReference type="Pfam" id="PF00224">
    <property type="entry name" value="PK"/>
    <property type="match status" value="1"/>
</dbReference>
<keyword evidence="11 19" id="KW-0418">Kinase</keyword>
<evidence type="ECO:0000256" key="8">
    <source>
        <dbReference type="ARBA" id="ARBA00022679"/>
    </source>
</evidence>
<keyword evidence="16 22" id="KW-0670">Pyruvate</keyword>
<dbReference type="SUPFAM" id="SSF52935">
    <property type="entry name" value="PK C-terminal domain-like"/>
    <property type="match status" value="1"/>
</dbReference>
<evidence type="ECO:0000256" key="19">
    <source>
        <dbReference type="RuleBase" id="RU000504"/>
    </source>
</evidence>
<dbReference type="NCBIfam" id="NF004491">
    <property type="entry name" value="PRK05826.1"/>
    <property type="match status" value="1"/>
</dbReference>
<evidence type="ECO:0000256" key="2">
    <source>
        <dbReference type="ARBA" id="ARBA00001958"/>
    </source>
</evidence>
<dbReference type="PROSITE" id="PS00110">
    <property type="entry name" value="PYRUVATE_KINASE"/>
    <property type="match status" value="1"/>
</dbReference>
<dbReference type="PRINTS" id="PR01050">
    <property type="entry name" value="PYRUVTKNASE"/>
</dbReference>
<dbReference type="InterPro" id="IPR011037">
    <property type="entry name" value="Pyrv_Knase-like_insert_dom_sf"/>
</dbReference>
<dbReference type="OrthoDB" id="9812123at2"/>
<evidence type="ECO:0000259" key="20">
    <source>
        <dbReference type="Pfam" id="PF00224"/>
    </source>
</evidence>
<dbReference type="FunFam" id="3.20.20.60:FF:000025">
    <property type="entry name" value="Pyruvate kinase"/>
    <property type="match status" value="1"/>
</dbReference>
<organism evidence="22 23">
    <name type="scientific">Enteractinococcus coprophilus</name>
    <dbReference type="NCBI Taxonomy" id="1027633"/>
    <lineage>
        <taxon>Bacteria</taxon>
        <taxon>Bacillati</taxon>
        <taxon>Actinomycetota</taxon>
        <taxon>Actinomycetes</taxon>
        <taxon>Micrococcales</taxon>
        <taxon>Micrococcaceae</taxon>
    </lineage>
</organism>
<comment type="cofactor">
    <cofactor evidence="1">
        <name>Mg(2+)</name>
        <dbReference type="ChEBI" id="CHEBI:18420"/>
    </cofactor>
</comment>
<evidence type="ECO:0000313" key="22">
    <source>
        <dbReference type="EMBL" id="TQL72599.1"/>
    </source>
</evidence>
<comment type="caution">
    <text evidence="22">The sequence shown here is derived from an EMBL/GenBank/DDBJ whole genome shotgun (WGS) entry which is preliminary data.</text>
</comment>